<dbReference type="PANTHER" id="PTHR40072">
    <property type="entry name" value="MOLYBDOPTERIN-GUANINE DINUCLEOTIDE BIOSYNTHESIS ADAPTER PROTEIN-RELATED"/>
    <property type="match status" value="1"/>
</dbReference>
<dbReference type="InterPro" id="IPR004435">
    <property type="entry name" value="MobB_dom"/>
</dbReference>
<evidence type="ECO:0000313" key="3">
    <source>
        <dbReference type="Proteomes" id="UP000886780"/>
    </source>
</evidence>
<accession>A0A9D1W5L5</accession>
<evidence type="ECO:0000259" key="1">
    <source>
        <dbReference type="Pfam" id="PF03205"/>
    </source>
</evidence>
<reference evidence="2" key="2">
    <citation type="submission" date="2021-04" db="EMBL/GenBank/DDBJ databases">
        <authorList>
            <person name="Gilroy R."/>
        </authorList>
    </citation>
    <scope>NUCLEOTIDE SEQUENCE</scope>
    <source>
        <strain evidence="2">ChiGjej4B4-12881</strain>
    </source>
</reference>
<dbReference type="GO" id="GO:0005525">
    <property type="term" value="F:GTP binding"/>
    <property type="evidence" value="ECO:0007669"/>
    <property type="project" value="InterPro"/>
</dbReference>
<dbReference type="NCBIfam" id="TIGR00176">
    <property type="entry name" value="mobB"/>
    <property type="match status" value="1"/>
</dbReference>
<protein>
    <submittedName>
        <fullName evidence="2">Molybdopterin-guanine dinucleotide biosynthesis protein B</fullName>
    </submittedName>
</protein>
<dbReference type="Pfam" id="PF03205">
    <property type="entry name" value="MobB"/>
    <property type="match status" value="1"/>
</dbReference>
<dbReference type="CDD" id="cd03116">
    <property type="entry name" value="MobB"/>
    <property type="match status" value="1"/>
</dbReference>
<dbReference type="AlphaFoldDB" id="A0A9D1W5L5"/>
<dbReference type="Proteomes" id="UP000886780">
    <property type="component" value="Unassembled WGS sequence"/>
</dbReference>
<dbReference type="InterPro" id="IPR027417">
    <property type="entry name" value="P-loop_NTPase"/>
</dbReference>
<dbReference type="Gene3D" id="3.40.50.300">
    <property type="entry name" value="P-loop containing nucleotide triphosphate hydrolases"/>
    <property type="match status" value="1"/>
</dbReference>
<dbReference type="EMBL" id="DXEU01000100">
    <property type="protein sequence ID" value="HIX52262.1"/>
    <property type="molecule type" value="Genomic_DNA"/>
</dbReference>
<proteinExistence type="predicted"/>
<organism evidence="2 3">
    <name type="scientific">Candidatus Lachnoclostridium stercoripullorum</name>
    <dbReference type="NCBI Taxonomy" id="2838635"/>
    <lineage>
        <taxon>Bacteria</taxon>
        <taxon>Bacillati</taxon>
        <taxon>Bacillota</taxon>
        <taxon>Clostridia</taxon>
        <taxon>Lachnospirales</taxon>
        <taxon>Lachnospiraceae</taxon>
    </lineage>
</organism>
<dbReference type="GO" id="GO:0006777">
    <property type="term" value="P:Mo-molybdopterin cofactor biosynthetic process"/>
    <property type="evidence" value="ECO:0007669"/>
    <property type="project" value="InterPro"/>
</dbReference>
<gene>
    <name evidence="2" type="primary">mobB</name>
    <name evidence="2" type="ORF">IAA28_05615</name>
</gene>
<sequence>MQILAVCGVKNSGKTTLLEKITAHLSKEGIKIAVIKHDGHSFVPDRPGTDSFRLKAAGAYGAAVFSSQCFSIVKDIDPPVTEADLISFFPEADLILLEGFKNSPYPKIEIVRRGVSRTPVSNPDGLKRCGRHLPPDPGNSPADLAAGGHSDFRLMYSAFSLE</sequence>
<comment type="caution">
    <text evidence="2">The sequence shown here is derived from an EMBL/GenBank/DDBJ whole genome shotgun (WGS) entry which is preliminary data.</text>
</comment>
<feature type="domain" description="Molybdopterin-guanine dinucleotide biosynthesis protein B (MobB)" evidence="1">
    <location>
        <begin position="3"/>
        <end position="119"/>
    </location>
</feature>
<dbReference type="PANTHER" id="PTHR40072:SF1">
    <property type="entry name" value="MOLYBDOPTERIN-GUANINE DINUCLEOTIDE BIOSYNTHESIS ADAPTER PROTEIN"/>
    <property type="match status" value="1"/>
</dbReference>
<name>A0A9D1W5L5_9FIRM</name>
<dbReference type="InterPro" id="IPR052539">
    <property type="entry name" value="MGD_biosynthesis_adapter"/>
</dbReference>
<evidence type="ECO:0000313" key="2">
    <source>
        <dbReference type="EMBL" id="HIX52262.1"/>
    </source>
</evidence>
<dbReference type="SUPFAM" id="SSF52540">
    <property type="entry name" value="P-loop containing nucleoside triphosphate hydrolases"/>
    <property type="match status" value="1"/>
</dbReference>
<reference evidence="2" key="1">
    <citation type="journal article" date="2021" name="PeerJ">
        <title>Extensive microbial diversity within the chicken gut microbiome revealed by metagenomics and culture.</title>
        <authorList>
            <person name="Gilroy R."/>
            <person name="Ravi A."/>
            <person name="Getino M."/>
            <person name="Pursley I."/>
            <person name="Horton D.L."/>
            <person name="Alikhan N.F."/>
            <person name="Baker D."/>
            <person name="Gharbi K."/>
            <person name="Hall N."/>
            <person name="Watson M."/>
            <person name="Adriaenssens E.M."/>
            <person name="Foster-Nyarko E."/>
            <person name="Jarju S."/>
            <person name="Secka A."/>
            <person name="Antonio M."/>
            <person name="Oren A."/>
            <person name="Chaudhuri R.R."/>
            <person name="La Ragione R."/>
            <person name="Hildebrand F."/>
            <person name="Pallen M.J."/>
        </authorList>
    </citation>
    <scope>NUCLEOTIDE SEQUENCE</scope>
    <source>
        <strain evidence="2">ChiGjej4B4-12881</strain>
    </source>
</reference>